<reference evidence="2 3" key="1">
    <citation type="submission" date="2019-02" db="EMBL/GenBank/DDBJ databases">
        <title>Deep-cultivation of Planctomycetes and their phenomic and genomic characterization uncovers novel biology.</title>
        <authorList>
            <person name="Wiegand S."/>
            <person name="Jogler M."/>
            <person name="Boedeker C."/>
            <person name="Pinto D."/>
            <person name="Vollmers J."/>
            <person name="Rivas-Marin E."/>
            <person name="Kohn T."/>
            <person name="Peeters S.H."/>
            <person name="Heuer A."/>
            <person name="Rast P."/>
            <person name="Oberbeckmann S."/>
            <person name="Bunk B."/>
            <person name="Jeske O."/>
            <person name="Meyerdierks A."/>
            <person name="Storesund J.E."/>
            <person name="Kallscheuer N."/>
            <person name="Luecker S."/>
            <person name="Lage O.M."/>
            <person name="Pohl T."/>
            <person name="Merkel B.J."/>
            <person name="Hornburger P."/>
            <person name="Mueller R.-W."/>
            <person name="Bruemmer F."/>
            <person name="Labrenz M."/>
            <person name="Spormann A.M."/>
            <person name="Op Den Camp H."/>
            <person name="Overmann J."/>
            <person name="Amann R."/>
            <person name="Jetten M.S.M."/>
            <person name="Mascher T."/>
            <person name="Medema M.H."/>
            <person name="Devos D.P."/>
            <person name="Kaster A.-K."/>
            <person name="Ovreas L."/>
            <person name="Rohde M."/>
            <person name="Galperin M.Y."/>
            <person name="Jogler C."/>
        </authorList>
    </citation>
    <scope>NUCLEOTIDE SEQUENCE [LARGE SCALE GENOMIC DNA]</scope>
    <source>
        <strain evidence="2 3">Pla111</strain>
    </source>
</reference>
<dbReference type="PANTHER" id="PTHR36451">
    <property type="entry name" value="PAPS-DEPENDENT SULFOTRANSFERASE STF3"/>
    <property type="match status" value="1"/>
</dbReference>
<dbReference type="GO" id="GO:0016740">
    <property type="term" value="F:transferase activity"/>
    <property type="evidence" value="ECO:0007669"/>
    <property type="project" value="UniProtKB-KW"/>
</dbReference>
<protein>
    <submittedName>
        <fullName evidence="2">Sulfotransferase domain protein</fullName>
    </submittedName>
</protein>
<organism evidence="2 3">
    <name type="scientific">Botrimarina hoheduenensis</name>
    <dbReference type="NCBI Taxonomy" id="2528000"/>
    <lineage>
        <taxon>Bacteria</taxon>
        <taxon>Pseudomonadati</taxon>
        <taxon>Planctomycetota</taxon>
        <taxon>Planctomycetia</taxon>
        <taxon>Pirellulales</taxon>
        <taxon>Lacipirellulaceae</taxon>
        <taxon>Botrimarina</taxon>
    </lineage>
</organism>
<dbReference type="EMBL" id="SJPH01000004">
    <property type="protein sequence ID" value="TWT43212.1"/>
    <property type="molecule type" value="Genomic_DNA"/>
</dbReference>
<dbReference type="AlphaFoldDB" id="A0A5C5W0B9"/>
<evidence type="ECO:0000313" key="3">
    <source>
        <dbReference type="Proteomes" id="UP000318995"/>
    </source>
</evidence>
<keyword evidence="3" id="KW-1185">Reference proteome</keyword>
<name>A0A5C5W0B9_9BACT</name>
<dbReference type="Pfam" id="PF13469">
    <property type="entry name" value="Sulfotransfer_3"/>
    <property type="match status" value="1"/>
</dbReference>
<feature type="region of interest" description="Disordered" evidence="1">
    <location>
        <begin position="1"/>
        <end position="23"/>
    </location>
</feature>
<dbReference type="SUPFAM" id="SSF52540">
    <property type="entry name" value="P-loop containing nucleoside triphosphate hydrolases"/>
    <property type="match status" value="1"/>
</dbReference>
<dbReference type="PANTHER" id="PTHR36451:SF1">
    <property type="entry name" value="OMEGA-HYDROXY-BETA-DIHYDROMENAQUINONE-9 SULFOTRANSFERASE STF3"/>
    <property type="match status" value="1"/>
</dbReference>
<sequence length="393" mass="45322">MPSAAPSNETASARSGEHRKQGYGVDPVHKYGLMAPRFWHGMTPDAFWRLAHRGGYRFSVRGVATAAAITGVGLGHWAGEAVQSLLHRKRIERVRLDQAPLFVLGHWRSGTTLLHELLIRDTRNTFPTTYQCFAPKHFLVTEDWLPGLTRWLLPNKRPMDNMPAGWDRPQEDEFALCSLGVPTPYMSWAFPDQGPVYREWLTLDVSDEDRRRWAAALQRFVHTVALRRQGRVVLKSPPHTARVKTLLEIFPEARFVHIARDPLSLFPSTVRLWKSLSDVQSLGPARQRYDWIEEEVLANLNAMYKAYERDLPLIPAGRLAELRYEDLIADPQAQMRNVYNTLDLPGFEDAERAINAYFAAQREYKTNRFELPAEVQERVNQRWQGYAKRFGYQ</sequence>
<feature type="compositionally biased region" description="Polar residues" evidence="1">
    <location>
        <begin position="1"/>
        <end position="13"/>
    </location>
</feature>
<dbReference type="Gene3D" id="3.40.50.300">
    <property type="entry name" value="P-loop containing nucleotide triphosphate hydrolases"/>
    <property type="match status" value="1"/>
</dbReference>
<evidence type="ECO:0000256" key="1">
    <source>
        <dbReference type="SAM" id="MobiDB-lite"/>
    </source>
</evidence>
<proteinExistence type="predicted"/>
<keyword evidence="2" id="KW-0808">Transferase</keyword>
<gene>
    <name evidence="2" type="ORF">Pla111_21620</name>
</gene>
<accession>A0A5C5W0B9</accession>
<dbReference type="InterPro" id="IPR052736">
    <property type="entry name" value="Stf3_sulfotransferase"/>
</dbReference>
<comment type="caution">
    <text evidence="2">The sequence shown here is derived from an EMBL/GenBank/DDBJ whole genome shotgun (WGS) entry which is preliminary data.</text>
</comment>
<evidence type="ECO:0000313" key="2">
    <source>
        <dbReference type="EMBL" id="TWT43212.1"/>
    </source>
</evidence>
<dbReference type="InterPro" id="IPR027417">
    <property type="entry name" value="P-loop_NTPase"/>
</dbReference>
<dbReference type="Proteomes" id="UP000318995">
    <property type="component" value="Unassembled WGS sequence"/>
</dbReference>